<feature type="domain" description="Radical SAM core" evidence="7">
    <location>
        <begin position="2"/>
        <end position="211"/>
    </location>
</feature>
<keyword evidence="6" id="KW-0411">Iron-sulfur</keyword>
<reference evidence="9" key="2">
    <citation type="submission" date="2011-03" db="EMBL/GenBank/DDBJ databases">
        <title>The complete genome of Hippea maritima DSM 10411.</title>
        <authorList>
            <consortium name="US DOE Joint Genome Institute (JGI-PGF)"/>
            <person name="Lucas S."/>
            <person name="Copeland A."/>
            <person name="Lapidus A."/>
            <person name="Bruce D."/>
            <person name="Goodwin L."/>
            <person name="Pitluck S."/>
            <person name="Peters L."/>
            <person name="Kyrpides N."/>
            <person name="Mavromatis K."/>
            <person name="Pagani I."/>
            <person name="Ivanova N."/>
            <person name="Mikhailova N."/>
            <person name="Lu M."/>
            <person name="Detter J.C."/>
            <person name="Tapia R."/>
            <person name="Han C."/>
            <person name="Land M."/>
            <person name="Hauser L."/>
            <person name="Markowitz V."/>
            <person name="Cheng J.-F."/>
            <person name="Hugenholtz P."/>
            <person name="Woyke T."/>
            <person name="Wu D."/>
            <person name="Spring S."/>
            <person name="Schroeder M."/>
            <person name="Brambilla E."/>
            <person name="Klenk H.-P."/>
            <person name="Eisen J.A."/>
        </authorList>
    </citation>
    <scope>NUCLEOTIDE SEQUENCE [LARGE SCALE GENOMIC DNA]</scope>
    <source>
        <strain evidence="9">ATCC 700847 / DSM 10411 / MH2</strain>
    </source>
</reference>
<dbReference type="FunCoup" id="F2LXZ4">
    <property type="interactions" value="6"/>
</dbReference>
<dbReference type="GO" id="GO:0003824">
    <property type="term" value="F:catalytic activity"/>
    <property type="evidence" value="ECO:0007669"/>
    <property type="project" value="InterPro"/>
</dbReference>
<evidence type="ECO:0000259" key="7">
    <source>
        <dbReference type="PROSITE" id="PS51918"/>
    </source>
</evidence>
<comment type="cofactor">
    <cofactor evidence="1">
        <name>[4Fe-4S] cluster</name>
        <dbReference type="ChEBI" id="CHEBI:49883"/>
    </cofactor>
</comment>
<evidence type="ECO:0000256" key="5">
    <source>
        <dbReference type="ARBA" id="ARBA00023004"/>
    </source>
</evidence>
<dbReference type="InterPro" id="IPR007197">
    <property type="entry name" value="rSAM"/>
</dbReference>
<keyword evidence="5" id="KW-0408">Iron</keyword>
<dbReference type="OrthoDB" id="9782387at2"/>
<dbReference type="Proteomes" id="UP000008139">
    <property type="component" value="Chromosome"/>
</dbReference>
<evidence type="ECO:0000313" key="9">
    <source>
        <dbReference type="Proteomes" id="UP000008139"/>
    </source>
</evidence>
<keyword evidence="3" id="KW-0949">S-adenosyl-L-methionine</keyword>
<dbReference type="GO" id="GO:0046872">
    <property type="term" value="F:metal ion binding"/>
    <property type="evidence" value="ECO:0007669"/>
    <property type="project" value="UniProtKB-KW"/>
</dbReference>
<dbReference type="InterPro" id="IPR006638">
    <property type="entry name" value="Elp3/MiaA/NifB-like_rSAM"/>
</dbReference>
<accession>F2LXZ4</accession>
<keyword evidence="9" id="KW-1185">Reference proteome</keyword>
<dbReference type="Gene3D" id="3.20.20.70">
    <property type="entry name" value="Aldolase class I"/>
    <property type="match status" value="1"/>
</dbReference>
<dbReference type="InterPro" id="IPR013785">
    <property type="entry name" value="Aldolase_TIM"/>
</dbReference>
<dbReference type="HOGENOM" id="CLU_009273_4_0_7"/>
<dbReference type="InterPro" id="IPR023885">
    <property type="entry name" value="4Fe4S-binding_SPASM_dom"/>
</dbReference>
<dbReference type="Pfam" id="PF04055">
    <property type="entry name" value="Radical_SAM"/>
    <property type="match status" value="1"/>
</dbReference>
<sequence length="351" mass="39761">MEFGLKWLAFEITPRCNLNCIHCRTSASMNLEDRLSFEDITNIIEEISEQFKPVVVLTGGEPLLREDVFDIADFIHSKGMRVGLATNGTLIDEGLALKIKKHIDIVSLSLDGSTAEVHDDFRKVKGAFDATVRAANILRETSVEFIINSSFTKRNQSDIENTYRLAKFLGAKAWYMFMIVPTGRAEEIREELIDKENYKEILKWHFQMELNEKDILVRPTCAPEYYALVDIESKSKGIGFKRRTLKFSTGGAKGCVAGQLIAFIGFDGRVKPCSYFLRDAGNVLEDGFLNIWYNSDIFKKLRDFSSYNKKCASCRYINVCGGCRARADAYFGDYLAIDPYCFVEGGVYEGE</sequence>
<dbReference type="InParanoid" id="F2LXZ4"/>
<keyword evidence="4" id="KW-0479">Metal-binding</keyword>
<name>F2LXZ4_HIPMA</name>
<dbReference type="SFLD" id="SFLDS00029">
    <property type="entry name" value="Radical_SAM"/>
    <property type="match status" value="1"/>
</dbReference>
<dbReference type="SUPFAM" id="SSF102114">
    <property type="entry name" value="Radical SAM enzymes"/>
    <property type="match status" value="1"/>
</dbReference>
<dbReference type="PIRSF" id="PIRSF037420">
    <property type="entry name" value="PQQ_syn_pqqE"/>
    <property type="match status" value="1"/>
</dbReference>
<dbReference type="InterPro" id="IPR017200">
    <property type="entry name" value="PqqE-like"/>
</dbReference>
<dbReference type="InterPro" id="IPR050377">
    <property type="entry name" value="Radical_SAM_PqqE_MftC-like"/>
</dbReference>
<proteinExistence type="predicted"/>
<dbReference type="SFLD" id="SFLDG01067">
    <property type="entry name" value="SPASM/twitch_domain_containing"/>
    <property type="match status" value="1"/>
</dbReference>
<dbReference type="EMBL" id="CP002606">
    <property type="protein sequence ID" value="AEA33259.1"/>
    <property type="molecule type" value="Genomic_DNA"/>
</dbReference>
<evidence type="ECO:0000256" key="6">
    <source>
        <dbReference type="ARBA" id="ARBA00023014"/>
    </source>
</evidence>
<dbReference type="SFLD" id="SFLDG01386">
    <property type="entry name" value="main_SPASM_domain-containing"/>
    <property type="match status" value="1"/>
</dbReference>
<dbReference type="CDD" id="cd21123">
    <property type="entry name" value="SPASM_MftC-like"/>
    <property type="match status" value="1"/>
</dbReference>
<dbReference type="InterPro" id="IPR058240">
    <property type="entry name" value="rSAM_sf"/>
</dbReference>
<evidence type="ECO:0000256" key="1">
    <source>
        <dbReference type="ARBA" id="ARBA00001966"/>
    </source>
</evidence>
<keyword evidence="2" id="KW-0004">4Fe-4S</keyword>
<reference evidence="8 9" key="1">
    <citation type="journal article" date="2011" name="Stand. Genomic Sci.">
        <title>Complete genome sequence of the thermophilic sulfur-reducer Hippea maritima type strain (MH(2)).</title>
        <authorList>
            <person name="Huntemann M."/>
            <person name="Lu M."/>
            <person name="Nolan M."/>
            <person name="Lapidus A."/>
            <person name="Lucas S."/>
            <person name="Hammon N."/>
            <person name="Deshpande S."/>
            <person name="Cheng J.F."/>
            <person name="Tapia R."/>
            <person name="Han C."/>
            <person name="Goodwin L."/>
            <person name="Pitluck S."/>
            <person name="Liolios K."/>
            <person name="Pagani I."/>
            <person name="Ivanova N."/>
            <person name="Ovchinikova G."/>
            <person name="Pati A."/>
            <person name="Chen A."/>
            <person name="Palaniappan K."/>
            <person name="Land M."/>
            <person name="Hauser L."/>
            <person name="Jeffries C.D."/>
            <person name="Detter J.C."/>
            <person name="Brambilla E.M."/>
            <person name="Rohde M."/>
            <person name="Spring S."/>
            <person name="Goker M."/>
            <person name="Woyke T."/>
            <person name="Bristow J."/>
            <person name="Eisen J.A."/>
            <person name="Markowitz V."/>
            <person name="Hugenholtz P."/>
            <person name="Kyrpides N.C."/>
            <person name="Klenk H.P."/>
            <person name="Mavromatis K."/>
        </authorList>
    </citation>
    <scope>NUCLEOTIDE SEQUENCE [LARGE SCALE GENOMIC DNA]</scope>
    <source>
        <strain evidence="9">ATCC 700847 / DSM 10411 / MH2</strain>
    </source>
</reference>
<dbReference type="SMART" id="SM00729">
    <property type="entry name" value="Elp3"/>
    <property type="match status" value="1"/>
</dbReference>
<dbReference type="Pfam" id="PF13186">
    <property type="entry name" value="SPASM"/>
    <property type="match status" value="1"/>
</dbReference>
<gene>
    <name evidence="8" type="ordered locus">Hipma_0282</name>
</gene>
<dbReference type="PROSITE" id="PS51918">
    <property type="entry name" value="RADICAL_SAM"/>
    <property type="match status" value="1"/>
</dbReference>
<dbReference type="AlphaFoldDB" id="F2LXZ4"/>
<evidence type="ECO:0000256" key="2">
    <source>
        <dbReference type="ARBA" id="ARBA00022485"/>
    </source>
</evidence>
<dbReference type="PANTHER" id="PTHR11228:SF7">
    <property type="entry name" value="PQQA PEPTIDE CYCLASE"/>
    <property type="match status" value="1"/>
</dbReference>
<dbReference type="KEGG" id="hmr:Hipma_0282"/>
<dbReference type="RefSeq" id="WP_013681303.1">
    <property type="nucleotide sequence ID" value="NC_015318.1"/>
</dbReference>
<evidence type="ECO:0000256" key="4">
    <source>
        <dbReference type="ARBA" id="ARBA00022723"/>
    </source>
</evidence>
<dbReference type="CDD" id="cd01335">
    <property type="entry name" value="Radical_SAM"/>
    <property type="match status" value="1"/>
</dbReference>
<dbReference type="eggNOG" id="COG0535">
    <property type="taxonomic scope" value="Bacteria"/>
</dbReference>
<dbReference type="STRING" id="760142.Hipma_0282"/>
<dbReference type="GO" id="GO:0051539">
    <property type="term" value="F:4 iron, 4 sulfur cluster binding"/>
    <property type="evidence" value="ECO:0007669"/>
    <property type="project" value="UniProtKB-KW"/>
</dbReference>
<evidence type="ECO:0000313" key="8">
    <source>
        <dbReference type="EMBL" id="AEA33259.1"/>
    </source>
</evidence>
<protein>
    <submittedName>
        <fullName evidence="8">Radical SAM domain protein</fullName>
    </submittedName>
</protein>
<organism evidence="8 9">
    <name type="scientific">Hippea maritima (strain ATCC 700847 / DSM 10411 / MH2)</name>
    <dbReference type="NCBI Taxonomy" id="760142"/>
    <lineage>
        <taxon>Bacteria</taxon>
        <taxon>Pseudomonadati</taxon>
        <taxon>Campylobacterota</taxon>
        <taxon>Desulfurellia</taxon>
        <taxon>Desulfurellales</taxon>
        <taxon>Hippeaceae</taxon>
        <taxon>Hippea</taxon>
    </lineage>
</organism>
<dbReference type="PANTHER" id="PTHR11228">
    <property type="entry name" value="RADICAL SAM DOMAIN PROTEIN"/>
    <property type="match status" value="1"/>
</dbReference>
<dbReference type="NCBIfam" id="TIGR04085">
    <property type="entry name" value="rSAM_more_4Fe4S"/>
    <property type="match status" value="1"/>
</dbReference>
<evidence type="ECO:0000256" key="3">
    <source>
        <dbReference type="ARBA" id="ARBA00022691"/>
    </source>
</evidence>